<name>F8QIC8_SERL3</name>
<proteinExistence type="predicted"/>
<dbReference type="OMA" id="YITLIQM"/>
<dbReference type="EMBL" id="GL945523">
    <property type="protein sequence ID" value="EGN91949.1"/>
    <property type="molecule type" value="Genomic_DNA"/>
</dbReference>
<dbReference type="AlphaFoldDB" id="F8QIC8"/>
<organism evidence="2">
    <name type="scientific">Serpula lacrymans var. lacrymans (strain S7.3)</name>
    <name type="common">Dry rot fungus</name>
    <dbReference type="NCBI Taxonomy" id="936435"/>
    <lineage>
        <taxon>Eukaryota</taxon>
        <taxon>Fungi</taxon>
        <taxon>Dikarya</taxon>
        <taxon>Basidiomycota</taxon>
        <taxon>Agaricomycotina</taxon>
        <taxon>Agaricomycetes</taxon>
        <taxon>Agaricomycetidae</taxon>
        <taxon>Boletales</taxon>
        <taxon>Coniophorineae</taxon>
        <taxon>Serpulaceae</taxon>
        <taxon>Serpula</taxon>
    </lineage>
</organism>
<dbReference type="InParanoid" id="F8QIC8"/>
<dbReference type="HOGENOM" id="CLU_006344_6_3_1"/>
<protein>
    <submittedName>
        <fullName evidence="1">Uncharacterized protein</fullName>
    </submittedName>
</protein>
<dbReference type="OrthoDB" id="3246013at2759"/>
<gene>
    <name evidence="1" type="ORF">SERLA73DRAFT_27164</name>
</gene>
<dbReference type="STRING" id="936435.F8QIC8"/>
<feature type="non-terminal residue" evidence="1">
    <location>
        <position position="1"/>
    </location>
</feature>
<sequence>SYHTVFQTTGVRPNRFSLPRQHSLVHYITLIQMFGAPNGLCSSITESKHIKAVKEPWRRSNRYNALGQMLLTNQRLDKLAASQVDFIERGMLSGNILSP</sequence>
<evidence type="ECO:0000313" key="1">
    <source>
        <dbReference type="EMBL" id="EGN91949.1"/>
    </source>
</evidence>
<feature type="non-terminal residue" evidence="1">
    <location>
        <position position="99"/>
    </location>
</feature>
<accession>F8QIC8</accession>
<keyword evidence="2" id="KW-1185">Reference proteome</keyword>
<reference evidence="2" key="1">
    <citation type="journal article" date="2011" name="Science">
        <title>The plant cell wall-decomposing machinery underlies the functional diversity of forest fungi.</title>
        <authorList>
            <person name="Eastwood D.C."/>
            <person name="Floudas D."/>
            <person name="Binder M."/>
            <person name="Majcherczyk A."/>
            <person name="Schneider P."/>
            <person name="Aerts A."/>
            <person name="Asiegbu F.O."/>
            <person name="Baker S.E."/>
            <person name="Barry K."/>
            <person name="Bendiksby M."/>
            <person name="Blumentritt M."/>
            <person name="Coutinho P.M."/>
            <person name="Cullen D."/>
            <person name="de Vries R.P."/>
            <person name="Gathman A."/>
            <person name="Goodell B."/>
            <person name="Henrissat B."/>
            <person name="Ihrmark K."/>
            <person name="Kauserud H."/>
            <person name="Kohler A."/>
            <person name="LaButti K."/>
            <person name="Lapidus A."/>
            <person name="Lavin J.L."/>
            <person name="Lee Y.-H."/>
            <person name="Lindquist E."/>
            <person name="Lilly W."/>
            <person name="Lucas S."/>
            <person name="Morin E."/>
            <person name="Murat C."/>
            <person name="Oguiza J.A."/>
            <person name="Park J."/>
            <person name="Pisabarro A.G."/>
            <person name="Riley R."/>
            <person name="Rosling A."/>
            <person name="Salamov A."/>
            <person name="Schmidt O."/>
            <person name="Schmutz J."/>
            <person name="Skrede I."/>
            <person name="Stenlid J."/>
            <person name="Wiebenga A."/>
            <person name="Xie X."/>
            <person name="Kuees U."/>
            <person name="Hibbett D.S."/>
            <person name="Hoffmeister D."/>
            <person name="Hoegberg N."/>
            <person name="Martin F."/>
            <person name="Grigoriev I.V."/>
            <person name="Watkinson S.C."/>
        </authorList>
    </citation>
    <scope>NUCLEOTIDE SEQUENCE [LARGE SCALE GENOMIC DNA]</scope>
    <source>
        <strain evidence="2">strain S7.3</strain>
    </source>
</reference>
<evidence type="ECO:0000313" key="2">
    <source>
        <dbReference type="Proteomes" id="UP000008063"/>
    </source>
</evidence>
<dbReference type="Proteomes" id="UP000008063">
    <property type="component" value="Unassembled WGS sequence"/>
</dbReference>